<proteinExistence type="predicted"/>
<accession>A0A0F9LDB5</accession>
<dbReference type="EMBL" id="LAZR01011342">
    <property type="protein sequence ID" value="KKM62220.1"/>
    <property type="molecule type" value="Genomic_DNA"/>
</dbReference>
<organism evidence="1">
    <name type="scientific">marine sediment metagenome</name>
    <dbReference type="NCBI Taxonomy" id="412755"/>
    <lineage>
        <taxon>unclassified sequences</taxon>
        <taxon>metagenomes</taxon>
        <taxon>ecological metagenomes</taxon>
    </lineage>
</organism>
<reference evidence="1" key="1">
    <citation type="journal article" date="2015" name="Nature">
        <title>Complex archaea that bridge the gap between prokaryotes and eukaryotes.</title>
        <authorList>
            <person name="Spang A."/>
            <person name="Saw J.H."/>
            <person name="Jorgensen S.L."/>
            <person name="Zaremba-Niedzwiedzka K."/>
            <person name="Martijn J."/>
            <person name="Lind A.E."/>
            <person name="van Eijk R."/>
            <person name="Schleper C."/>
            <person name="Guy L."/>
            <person name="Ettema T.J."/>
        </authorList>
    </citation>
    <scope>NUCLEOTIDE SEQUENCE</scope>
</reference>
<sequence>VEPYHCIICNDRNTSLTAVDTMGKEIIVKNCANLQNLEFAARKYFNSSKCNFDIFLPNWIERYNN</sequence>
<evidence type="ECO:0000313" key="1">
    <source>
        <dbReference type="EMBL" id="KKM62220.1"/>
    </source>
</evidence>
<dbReference type="AlphaFoldDB" id="A0A0F9LDB5"/>
<name>A0A0F9LDB5_9ZZZZ</name>
<feature type="non-terminal residue" evidence="1">
    <location>
        <position position="1"/>
    </location>
</feature>
<comment type="caution">
    <text evidence="1">The sequence shown here is derived from an EMBL/GenBank/DDBJ whole genome shotgun (WGS) entry which is preliminary data.</text>
</comment>
<gene>
    <name evidence="1" type="ORF">LCGC14_1523830</name>
</gene>
<protein>
    <submittedName>
        <fullName evidence="1">Uncharacterized protein</fullName>
    </submittedName>
</protein>